<dbReference type="InterPro" id="IPR051206">
    <property type="entry name" value="NAMLAA_amidase_2"/>
</dbReference>
<protein>
    <recommendedName>
        <fullName evidence="2">N-acetylmuramoyl-L-alanine amidase</fullName>
        <ecNumber evidence="2">3.5.1.28</ecNumber>
    </recommendedName>
</protein>
<dbReference type="InterPro" id="IPR036505">
    <property type="entry name" value="Amidase/PGRP_sf"/>
</dbReference>
<dbReference type="PANTHER" id="PTHR30417:SF1">
    <property type="entry name" value="N-ACETYLMURAMOYL-L-ALANINE AMIDASE AMID"/>
    <property type="match status" value="1"/>
</dbReference>
<dbReference type="SMART" id="SM00644">
    <property type="entry name" value="Ami_2"/>
    <property type="match status" value="1"/>
</dbReference>
<dbReference type="Gene3D" id="3.40.80.10">
    <property type="entry name" value="Peptidoglycan recognition protein-like"/>
    <property type="match status" value="1"/>
</dbReference>
<gene>
    <name evidence="6" type="ORF">H9863_04130</name>
</gene>
<organism evidence="6 7">
    <name type="scientific">Candidatus Odoribacter faecigallinarum</name>
    <dbReference type="NCBI Taxonomy" id="2838706"/>
    <lineage>
        <taxon>Bacteria</taxon>
        <taxon>Pseudomonadati</taxon>
        <taxon>Bacteroidota</taxon>
        <taxon>Bacteroidia</taxon>
        <taxon>Bacteroidales</taxon>
        <taxon>Odoribacteraceae</taxon>
        <taxon>Odoribacter</taxon>
    </lineage>
</organism>
<dbReference type="Proteomes" id="UP000824202">
    <property type="component" value="Unassembled WGS sequence"/>
</dbReference>
<sequence>MRLVDHRLAGAEVQHLPCPKNRRKLLAAEMIVLHYTAGASALSSARWLAREDVKASAHLVIGRGGEVIQLVAFDTEAWHAGISAYAGRKGLNRYSIGIELDNLGRLQVQDGEFLAGCGRVVEPEEVYVDESVAVPTFWHRYTPVQLDRLREVCRLLCAAYPVRHIVGHSDITDRKQDPGPEIRALLRQHLEKGIIFNR</sequence>
<evidence type="ECO:0000256" key="2">
    <source>
        <dbReference type="ARBA" id="ARBA00011901"/>
    </source>
</evidence>
<dbReference type="GO" id="GO:0009254">
    <property type="term" value="P:peptidoglycan turnover"/>
    <property type="evidence" value="ECO:0007669"/>
    <property type="project" value="TreeGrafter"/>
</dbReference>
<reference evidence="6" key="2">
    <citation type="submission" date="2021-04" db="EMBL/GenBank/DDBJ databases">
        <authorList>
            <person name="Gilroy R."/>
        </authorList>
    </citation>
    <scope>NUCLEOTIDE SEQUENCE</scope>
    <source>
        <strain evidence="6">23274</strain>
    </source>
</reference>
<keyword evidence="3 6" id="KW-0378">Hydrolase</keyword>
<dbReference type="GO" id="GO:0071555">
    <property type="term" value="P:cell wall organization"/>
    <property type="evidence" value="ECO:0007669"/>
    <property type="project" value="UniProtKB-KW"/>
</dbReference>
<reference evidence="6" key="1">
    <citation type="journal article" date="2021" name="PeerJ">
        <title>Extensive microbial diversity within the chicken gut microbiome revealed by metagenomics and culture.</title>
        <authorList>
            <person name="Gilroy R."/>
            <person name="Ravi A."/>
            <person name="Getino M."/>
            <person name="Pursley I."/>
            <person name="Horton D.L."/>
            <person name="Alikhan N.F."/>
            <person name="Baker D."/>
            <person name="Gharbi K."/>
            <person name="Hall N."/>
            <person name="Watson M."/>
            <person name="Adriaenssens E.M."/>
            <person name="Foster-Nyarko E."/>
            <person name="Jarju S."/>
            <person name="Secka A."/>
            <person name="Antonio M."/>
            <person name="Oren A."/>
            <person name="Chaudhuri R.R."/>
            <person name="La Ragione R."/>
            <person name="Hildebrand F."/>
            <person name="Pallen M.J."/>
        </authorList>
    </citation>
    <scope>NUCLEOTIDE SEQUENCE</scope>
    <source>
        <strain evidence="6">23274</strain>
    </source>
</reference>
<dbReference type="InterPro" id="IPR002502">
    <property type="entry name" value="Amidase_domain"/>
</dbReference>
<evidence type="ECO:0000313" key="7">
    <source>
        <dbReference type="Proteomes" id="UP000824202"/>
    </source>
</evidence>
<evidence type="ECO:0000256" key="4">
    <source>
        <dbReference type="ARBA" id="ARBA00023316"/>
    </source>
</evidence>
<feature type="domain" description="N-acetylmuramoyl-L-alanine amidase" evidence="5">
    <location>
        <begin position="18"/>
        <end position="179"/>
    </location>
</feature>
<dbReference type="Pfam" id="PF01510">
    <property type="entry name" value="Amidase_2"/>
    <property type="match status" value="1"/>
</dbReference>
<proteinExistence type="predicted"/>
<dbReference type="PANTHER" id="PTHR30417">
    <property type="entry name" value="N-ACETYLMURAMOYL-L-ALANINE AMIDASE AMID"/>
    <property type="match status" value="1"/>
</dbReference>
<dbReference type="GO" id="GO:0009253">
    <property type="term" value="P:peptidoglycan catabolic process"/>
    <property type="evidence" value="ECO:0007669"/>
    <property type="project" value="InterPro"/>
</dbReference>
<dbReference type="SUPFAM" id="SSF55846">
    <property type="entry name" value="N-acetylmuramoyl-L-alanine amidase-like"/>
    <property type="match status" value="1"/>
</dbReference>
<evidence type="ECO:0000256" key="3">
    <source>
        <dbReference type="ARBA" id="ARBA00022801"/>
    </source>
</evidence>
<dbReference type="EC" id="3.5.1.28" evidence="2"/>
<comment type="caution">
    <text evidence="6">The sequence shown here is derived from an EMBL/GenBank/DDBJ whole genome shotgun (WGS) entry which is preliminary data.</text>
</comment>
<evidence type="ECO:0000313" key="6">
    <source>
        <dbReference type="EMBL" id="HIX03292.1"/>
    </source>
</evidence>
<evidence type="ECO:0000256" key="1">
    <source>
        <dbReference type="ARBA" id="ARBA00001561"/>
    </source>
</evidence>
<comment type="catalytic activity">
    <reaction evidence="1">
        <text>Hydrolyzes the link between N-acetylmuramoyl residues and L-amino acid residues in certain cell-wall glycopeptides.</text>
        <dbReference type="EC" id="3.5.1.28"/>
    </reaction>
</comment>
<dbReference type="EMBL" id="DXFT01000082">
    <property type="protein sequence ID" value="HIX03292.1"/>
    <property type="molecule type" value="Genomic_DNA"/>
</dbReference>
<dbReference type="GO" id="GO:0008745">
    <property type="term" value="F:N-acetylmuramoyl-L-alanine amidase activity"/>
    <property type="evidence" value="ECO:0007669"/>
    <property type="project" value="UniProtKB-EC"/>
</dbReference>
<accession>A0A9D1UZJ8</accession>
<dbReference type="AlphaFoldDB" id="A0A9D1UZJ8"/>
<keyword evidence="4" id="KW-0961">Cell wall biogenesis/degradation</keyword>
<dbReference type="CDD" id="cd06583">
    <property type="entry name" value="PGRP"/>
    <property type="match status" value="1"/>
</dbReference>
<evidence type="ECO:0000259" key="5">
    <source>
        <dbReference type="SMART" id="SM00644"/>
    </source>
</evidence>
<name>A0A9D1UZJ8_9BACT</name>